<dbReference type="InterPro" id="IPR011035">
    <property type="entry name" value="Ribosomal_bL25/Gln-tRNA_synth"/>
</dbReference>
<comment type="function">
    <text evidence="5">This is one of the proteins that binds to the 5S RNA in the ribosome where it forms part of the central protuberance.</text>
</comment>
<proteinExistence type="inferred from homology"/>
<dbReference type="InterPro" id="IPR020056">
    <property type="entry name" value="Rbsml_bL25/Gln-tRNA_synth_N"/>
</dbReference>
<comment type="similarity">
    <text evidence="5">Belongs to the bacterial ribosomal protein bL25 family. CTC subfamily.</text>
</comment>
<dbReference type="NCBIfam" id="NF004133">
    <property type="entry name" value="PRK05618.2-4"/>
    <property type="match status" value="1"/>
</dbReference>
<dbReference type="Pfam" id="PF14693">
    <property type="entry name" value="Ribosomal_TL5_C"/>
    <property type="match status" value="1"/>
</dbReference>
<evidence type="ECO:0000256" key="3">
    <source>
        <dbReference type="ARBA" id="ARBA00022980"/>
    </source>
</evidence>
<evidence type="ECO:0000256" key="5">
    <source>
        <dbReference type="HAMAP-Rule" id="MF_01334"/>
    </source>
</evidence>
<keyword evidence="1 5" id="KW-0699">rRNA-binding</keyword>
<evidence type="ECO:0000256" key="1">
    <source>
        <dbReference type="ARBA" id="ARBA00022730"/>
    </source>
</evidence>
<evidence type="ECO:0000256" key="4">
    <source>
        <dbReference type="ARBA" id="ARBA00023274"/>
    </source>
</evidence>
<dbReference type="Gene3D" id="2.40.240.10">
    <property type="entry name" value="Ribosomal Protein L25, Chain P"/>
    <property type="match status" value="1"/>
</dbReference>
<gene>
    <name evidence="5" type="primary">rplY</name>
    <name evidence="5" type="synonym">ctc</name>
    <name evidence="9" type="ORF">SM124_21780</name>
</gene>
<dbReference type="EMBL" id="JAXOFX010000023">
    <property type="protein sequence ID" value="MDZ5474329.1"/>
    <property type="molecule type" value="Genomic_DNA"/>
</dbReference>
<dbReference type="CDD" id="cd00495">
    <property type="entry name" value="Ribosomal_L25_TL5_CTC"/>
    <property type="match status" value="1"/>
</dbReference>
<feature type="domain" description="Large ribosomal subunit protein bL25 beta" evidence="8">
    <location>
        <begin position="99"/>
        <end position="182"/>
    </location>
</feature>
<dbReference type="InterPro" id="IPR020930">
    <property type="entry name" value="Ribosomal_uL5_bac-type"/>
</dbReference>
<keyword evidence="2 5" id="KW-0694">RNA-binding</keyword>
<dbReference type="PANTHER" id="PTHR33284">
    <property type="entry name" value="RIBOSOMAL PROTEIN L25/GLN-TRNA SYNTHETASE, ANTI-CODON-BINDING DOMAIN-CONTAINING PROTEIN"/>
    <property type="match status" value="1"/>
</dbReference>
<evidence type="ECO:0000256" key="2">
    <source>
        <dbReference type="ARBA" id="ARBA00022884"/>
    </source>
</evidence>
<evidence type="ECO:0000259" key="7">
    <source>
        <dbReference type="Pfam" id="PF01386"/>
    </source>
</evidence>
<dbReference type="Pfam" id="PF01386">
    <property type="entry name" value="Ribosomal_L25p"/>
    <property type="match status" value="1"/>
</dbReference>
<feature type="domain" description="Large ribosomal subunit protein bL25 L25" evidence="7">
    <location>
        <begin position="5"/>
        <end position="91"/>
    </location>
</feature>
<dbReference type="InterPro" id="IPR029751">
    <property type="entry name" value="Ribosomal_L25_dom"/>
</dbReference>
<comment type="caution">
    <text evidence="9">The sequence shown here is derived from an EMBL/GenBank/DDBJ whole genome shotgun (WGS) entry which is preliminary data.</text>
</comment>
<dbReference type="InterPro" id="IPR020057">
    <property type="entry name" value="Ribosomal_bL25_b-dom"/>
</dbReference>
<accession>A0ABU5J4I8</accession>
<dbReference type="HAMAP" id="MF_01334">
    <property type="entry name" value="Ribosomal_bL25_CTC"/>
    <property type="match status" value="1"/>
</dbReference>
<dbReference type="SUPFAM" id="SSF50715">
    <property type="entry name" value="Ribosomal protein L25-like"/>
    <property type="match status" value="1"/>
</dbReference>
<dbReference type="InterPro" id="IPR037121">
    <property type="entry name" value="Ribosomal_bL25_C"/>
</dbReference>
<reference evidence="9 10" key="1">
    <citation type="submission" date="2023-11" db="EMBL/GenBank/DDBJ databases">
        <title>Bacillus jintuensis, isolated from a mudflat on the Beibu Gulf coast.</title>
        <authorList>
            <person name="Li M."/>
        </authorList>
    </citation>
    <scope>NUCLEOTIDE SEQUENCE [LARGE SCALE GENOMIC DNA]</scope>
    <source>
        <strain evidence="9 10">31A1R</strain>
    </source>
</reference>
<feature type="compositionally biased region" description="Basic and acidic residues" evidence="6">
    <location>
        <begin position="201"/>
        <end position="211"/>
    </location>
</feature>
<dbReference type="RefSeq" id="WP_322448613.1">
    <property type="nucleotide sequence ID" value="NZ_JAXOFX010000023.1"/>
</dbReference>
<dbReference type="Proteomes" id="UP001290455">
    <property type="component" value="Unassembled WGS sequence"/>
</dbReference>
<dbReference type="GO" id="GO:0005840">
    <property type="term" value="C:ribosome"/>
    <property type="evidence" value="ECO:0007669"/>
    <property type="project" value="UniProtKB-KW"/>
</dbReference>
<keyword evidence="10" id="KW-1185">Reference proteome</keyword>
<sequence>MSTVLQAKQRTEFKNSNLTSLRRQGNIPAVVYGTKLESKSVYISNADFTKTMREVGRNGVISLDLDGQKHNVILSDFQVDPIKHEVLHVDLLAVDMSQEINANVRVVLVGESAGVKDGGVAQQPLHELSITAKPGDIPPAIEVDITNLQVGETISIGDIKGQYGVHINHDEEETIVSILPPKQEEEINSGEEQEPGTPDNEEGRETEPSEG</sequence>
<evidence type="ECO:0000313" key="9">
    <source>
        <dbReference type="EMBL" id="MDZ5474329.1"/>
    </source>
</evidence>
<evidence type="ECO:0000313" key="10">
    <source>
        <dbReference type="Proteomes" id="UP001290455"/>
    </source>
</evidence>
<keyword evidence="4 5" id="KW-0687">Ribonucleoprotein</keyword>
<dbReference type="Gene3D" id="2.170.120.20">
    <property type="entry name" value="Ribosomal protein L25, beta domain"/>
    <property type="match status" value="1"/>
</dbReference>
<feature type="region of interest" description="Disordered" evidence="6">
    <location>
        <begin position="179"/>
        <end position="211"/>
    </location>
</feature>
<keyword evidence="3 5" id="KW-0689">Ribosomal protein</keyword>
<dbReference type="PANTHER" id="PTHR33284:SF1">
    <property type="entry name" value="RIBOSOMAL PROTEIN L25_GLN-TRNA SYNTHETASE, ANTI-CODON-BINDING DOMAIN-CONTAINING PROTEIN"/>
    <property type="match status" value="1"/>
</dbReference>
<dbReference type="NCBIfam" id="TIGR00731">
    <property type="entry name" value="bL25_bact_ctc"/>
    <property type="match status" value="1"/>
</dbReference>
<feature type="compositionally biased region" description="Acidic residues" evidence="6">
    <location>
        <begin position="186"/>
        <end position="200"/>
    </location>
</feature>
<name>A0ABU5J4I8_9BACI</name>
<dbReference type="InterPro" id="IPR001021">
    <property type="entry name" value="Ribosomal_bL25_long"/>
</dbReference>
<evidence type="ECO:0000256" key="6">
    <source>
        <dbReference type="SAM" id="MobiDB-lite"/>
    </source>
</evidence>
<protein>
    <recommendedName>
        <fullName evidence="5">Large ribosomal subunit protein bL25</fullName>
    </recommendedName>
    <alternativeName>
        <fullName evidence="5">General stress protein CTC</fullName>
    </alternativeName>
</protein>
<evidence type="ECO:0000259" key="8">
    <source>
        <dbReference type="Pfam" id="PF14693"/>
    </source>
</evidence>
<comment type="subunit">
    <text evidence="5">Part of the 50S ribosomal subunit; part of the 5S rRNA/L5/L18/L25 subcomplex. Contacts the 5S rRNA. Binds to the 5S rRNA independently of L5 and L18.</text>
</comment>
<organism evidence="9 10">
    <name type="scientific">Robertmurraya mangrovi</name>
    <dbReference type="NCBI Taxonomy" id="3098077"/>
    <lineage>
        <taxon>Bacteria</taxon>
        <taxon>Bacillati</taxon>
        <taxon>Bacillota</taxon>
        <taxon>Bacilli</taxon>
        <taxon>Bacillales</taxon>
        <taxon>Bacillaceae</taxon>
        <taxon>Robertmurraya</taxon>
    </lineage>
</organism>